<keyword evidence="2" id="KW-0804">Transcription</keyword>
<feature type="compositionally biased region" description="Polar residues" evidence="3">
    <location>
        <begin position="128"/>
        <end position="139"/>
    </location>
</feature>
<keyword evidence="1" id="KW-0805">Transcription regulation</keyword>
<dbReference type="InterPro" id="IPR005202">
    <property type="entry name" value="TF_GRAS"/>
</dbReference>
<dbReference type="Pfam" id="PF03514">
    <property type="entry name" value="GRAS"/>
    <property type="match status" value="1"/>
</dbReference>
<evidence type="ECO:0000313" key="5">
    <source>
        <dbReference type="Proteomes" id="UP000824469"/>
    </source>
</evidence>
<evidence type="ECO:0000313" key="4">
    <source>
        <dbReference type="EMBL" id="KAH9320597.1"/>
    </source>
</evidence>
<sequence>MGERGEYGSLFEWLDIGDECSSMDPFQLVDVEDHDQASLWETAALPTMGMGMEMSDDPHFLMEPSLSTNGSPRLPAQWGDAEDSFKADPLKNDIEELSKAGKKRKRGKHCANANNSALDQSITGKLSNVLDNNVNSPHTGESVHQDTHLYSPPETNKLGARNGAESENQMDSDSVSKKCNNSNNNNIKGKSGGQQNSSPNPSKESRWAEQLLNPCAVAIANNNIFRIQHLIWVLHDLASASGDANHRLAAHGLKALTAKITHAGGTLPCSEFLSADPRLFHKALLKFHEVSPWYQLIYKIVNGALLEAFEDKISETLHVIDIGVSHGMQWPTFIEAVAKRPSGPPSLLRLTVISDTLGAPFSAGPPSNDFPNRLDRFAKSLNLNMELNVIAQPLESLTKEVLGVKEDEALAICLQFRGHQLLQEGFDKSDGMDDQLTSLSPRDKFIQFARGLNPLLFVLSDNDVDHSSPDFLERFQKSVDHLWRFLDSTSACFKGRECEERRVLEGEAAMALVNNVAYGDASRVERNEGHVKWGNRVMERGFMSEMPSDEILEGARIMLRKHDSNWEMRLDEGCVSLWWKNHPVTFCSLWKP</sequence>
<evidence type="ECO:0000256" key="3">
    <source>
        <dbReference type="SAM" id="MobiDB-lite"/>
    </source>
</evidence>
<feature type="region of interest" description="Disordered" evidence="3">
    <location>
        <begin position="128"/>
        <end position="206"/>
    </location>
</feature>
<organism evidence="4 5">
    <name type="scientific">Taxus chinensis</name>
    <name type="common">Chinese yew</name>
    <name type="synonym">Taxus wallichiana var. chinensis</name>
    <dbReference type="NCBI Taxonomy" id="29808"/>
    <lineage>
        <taxon>Eukaryota</taxon>
        <taxon>Viridiplantae</taxon>
        <taxon>Streptophyta</taxon>
        <taxon>Embryophyta</taxon>
        <taxon>Tracheophyta</taxon>
        <taxon>Spermatophyta</taxon>
        <taxon>Pinopsida</taxon>
        <taxon>Pinidae</taxon>
        <taxon>Conifers II</taxon>
        <taxon>Cupressales</taxon>
        <taxon>Taxaceae</taxon>
        <taxon>Taxus</taxon>
    </lineage>
</organism>
<dbReference type="PANTHER" id="PTHR31636">
    <property type="entry name" value="OSJNBA0084A10.13 PROTEIN-RELATED"/>
    <property type="match status" value="1"/>
</dbReference>
<name>A0AA38GEU2_TAXCH</name>
<dbReference type="OMA" id="WCERMRG"/>
<accession>A0AA38GEU2</accession>
<dbReference type="PROSITE" id="PS50985">
    <property type="entry name" value="GRAS"/>
    <property type="match status" value="1"/>
</dbReference>
<feature type="compositionally biased region" description="Low complexity" evidence="3">
    <location>
        <begin position="177"/>
        <end position="196"/>
    </location>
</feature>
<gene>
    <name evidence="4" type="ORF">KI387_015236</name>
</gene>
<dbReference type="EMBL" id="JAHRHJ020000003">
    <property type="protein sequence ID" value="KAH9320597.1"/>
    <property type="molecule type" value="Genomic_DNA"/>
</dbReference>
<reference evidence="4 5" key="1">
    <citation type="journal article" date="2021" name="Nat. Plants">
        <title>The Taxus genome provides insights into paclitaxel biosynthesis.</title>
        <authorList>
            <person name="Xiong X."/>
            <person name="Gou J."/>
            <person name="Liao Q."/>
            <person name="Li Y."/>
            <person name="Zhou Q."/>
            <person name="Bi G."/>
            <person name="Li C."/>
            <person name="Du R."/>
            <person name="Wang X."/>
            <person name="Sun T."/>
            <person name="Guo L."/>
            <person name="Liang H."/>
            <person name="Lu P."/>
            <person name="Wu Y."/>
            <person name="Zhang Z."/>
            <person name="Ro D.K."/>
            <person name="Shang Y."/>
            <person name="Huang S."/>
            <person name="Yan J."/>
        </authorList>
    </citation>
    <scope>NUCLEOTIDE SEQUENCE [LARGE SCALE GENOMIC DNA]</scope>
    <source>
        <strain evidence="4">Ta-2019</strain>
    </source>
</reference>
<comment type="caution">
    <text evidence="4">The sequence shown here is derived from an EMBL/GenBank/DDBJ whole genome shotgun (WGS) entry which is preliminary data.</text>
</comment>
<dbReference type="AlphaFoldDB" id="A0AA38GEU2"/>
<evidence type="ECO:0000256" key="1">
    <source>
        <dbReference type="ARBA" id="ARBA00023015"/>
    </source>
</evidence>
<dbReference type="Proteomes" id="UP000824469">
    <property type="component" value="Unassembled WGS sequence"/>
</dbReference>
<proteinExistence type="predicted"/>
<protein>
    <submittedName>
        <fullName evidence="4">Uncharacterized protein</fullName>
    </submittedName>
</protein>
<keyword evidence="5" id="KW-1185">Reference proteome</keyword>
<evidence type="ECO:0000256" key="2">
    <source>
        <dbReference type="ARBA" id="ARBA00023163"/>
    </source>
</evidence>